<evidence type="ECO:0000256" key="1">
    <source>
        <dbReference type="SAM" id="MobiDB-lite"/>
    </source>
</evidence>
<feature type="compositionally biased region" description="Basic and acidic residues" evidence="1">
    <location>
        <begin position="488"/>
        <end position="503"/>
    </location>
</feature>
<evidence type="ECO:0000313" key="2">
    <source>
        <dbReference type="EMBL" id="KAK3320566.1"/>
    </source>
</evidence>
<feature type="compositionally biased region" description="Basic and acidic residues" evidence="1">
    <location>
        <begin position="1025"/>
        <end position="1037"/>
    </location>
</feature>
<evidence type="ECO:0000313" key="3">
    <source>
        <dbReference type="Proteomes" id="UP001286456"/>
    </source>
</evidence>
<feature type="compositionally biased region" description="Pro residues" evidence="1">
    <location>
        <begin position="990"/>
        <end position="1018"/>
    </location>
</feature>
<feature type="compositionally biased region" description="Acidic residues" evidence="1">
    <location>
        <begin position="310"/>
        <end position="327"/>
    </location>
</feature>
<sequence length="1075" mass="118097">MPPKPKDFDADFNIFVDPSCLSDPMDDDAPHTTEAAASRDETLDAPQEEHPDIDASAVVDNADAPSAEEQPQDEVAAVQEEDASPREDESPQEDTALVEEQEQEVAGELSAAVDDATDNTDATEEPQGELVDETQSSTPEIHTAAGEEQPQPESEAQAVDIDAEEQQEESTTADETEAPEAESTPQDPTTEPEAACEPASELTDEAVADEPEAESEEAVSAAEAAAQEADQTPEDDTPEPEAVAEPEAALEPTAEASDEAISSEPEPEAQETVAADECSPEIADTTVTQDEPYTDTEPPVEISTSAEPQAMEDGEAEAVPETSDAEYAENTSHEVVHEDDVSRDQLDEVSGDVHEEAFEGEDAETPRPSNASDYEHDTSFMERSCPPDIFSDRKTSLRTEALIHAAARAVVARIEERSSRRGSMGHEDEEADHSILSTGTQDTYGADDARSTYSDHHSTSSRRGSSGSQLHHTPAPRSISGDEGGDSSSHHEAEDDVFSDRSARSSIGSFDGNNDTTIKNPLAGDRQGTRQSSRSSGRSPRRSSVSMISDISQYDKEDFVPTNRDARLPFRTPSAVRAIQMNSPSPSVYNGGSPRSNKRQTGNVGGMLPTISRLGSPAQYSPKGRTTPTRFKSRKEAPLNLLHVTLLPLEWLWSDVLKGLDTVNDRSLDKGQQPFEVSEQLKTLRDSWQELQDSVGNTVLERGILLPHPQNDVEVLEERFLEALQLPQRRRARILECGHYLGPSNMVDDEDEDESEDEYGVQVNRVREEKRHWCNTCRGDIKYEDLGSGKIFRVKVYASNGLMTAGAWAACWKEMERVDIEVEPIVEPFLLTELERLAMFQMEQEEQRLREAEARPQNELLLLREVEQDRQPLDVERQIQGQEHQPNDRSHSSAALHPEPSLTETREQYQPAVIPSAAQTPAQVTSPPPTLDTQLASVHATSPANAQTALTLRPVTTEAIDMSEDRRRRDAEREREIYGDAPLPMEHTQAPPPTYAEPAPSQAPPPTFHAPPPTPRGPPAQAYGQRDHPEPARQGRSYEDATFSDLLLEAFKVLLRDPKNVVIIVLSVFVMCILK</sequence>
<organism evidence="2 3">
    <name type="scientific">Cercophora scortea</name>
    <dbReference type="NCBI Taxonomy" id="314031"/>
    <lineage>
        <taxon>Eukaryota</taxon>
        <taxon>Fungi</taxon>
        <taxon>Dikarya</taxon>
        <taxon>Ascomycota</taxon>
        <taxon>Pezizomycotina</taxon>
        <taxon>Sordariomycetes</taxon>
        <taxon>Sordariomycetidae</taxon>
        <taxon>Sordariales</taxon>
        <taxon>Lasiosphaeriaceae</taxon>
        <taxon>Cercophora</taxon>
    </lineage>
</organism>
<feature type="compositionally biased region" description="Polar residues" evidence="1">
    <location>
        <begin position="504"/>
        <end position="519"/>
    </location>
</feature>
<feature type="compositionally biased region" description="Basic and acidic residues" evidence="1">
    <location>
        <begin position="447"/>
        <end position="458"/>
    </location>
</feature>
<proteinExistence type="predicted"/>
<feature type="compositionally biased region" description="Basic and acidic residues" evidence="1">
    <location>
        <begin position="331"/>
        <end position="357"/>
    </location>
</feature>
<protein>
    <recommendedName>
        <fullName evidence="4">Pathway-specific nitrogen regulator</fullName>
    </recommendedName>
</protein>
<accession>A0AAE0M5U5</accession>
<feature type="compositionally biased region" description="Basic and acidic residues" evidence="1">
    <location>
        <begin position="963"/>
        <end position="978"/>
    </location>
</feature>
<feature type="compositionally biased region" description="Polar residues" evidence="1">
    <location>
        <begin position="580"/>
        <end position="602"/>
    </location>
</feature>
<feature type="compositionally biased region" description="Low complexity" evidence="1">
    <location>
        <begin position="144"/>
        <end position="158"/>
    </location>
</feature>
<feature type="compositionally biased region" description="Low complexity" evidence="1">
    <location>
        <begin position="245"/>
        <end position="255"/>
    </location>
</feature>
<feature type="region of interest" description="Disordered" evidence="1">
    <location>
        <begin position="412"/>
        <end position="550"/>
    </location>
</feature>
<comment type="caution">
    <text evidence="2">The sequence shown here is derived from an EMBL/GenBank/DDBJ whole genome shotgun (WGS) entry which is preliminary data.</text>
</comment>
<evidence type="ECO:0008006" key="4">
    <source>
        <dbReference type="Google" id="ProtNLM"/>
    </source>
</evidence>
<dbReference type="EMBL" id="JAUEPO010000005">
    <property type="protein sequence ID" value="KAK3320566.1"/>
    <property type="molecule type" value="Genomic_DNA"/>
</dbReference>
<feature type="compositionally biased region" description="Polar residues" evidence="1">
    <location>
        <begin position="917"/>
        <end position="950"/>
    </location>
</feature>
<feature type="region of interest" description="Disordered" evidence="1">
    <location>
        <begin position="19"/>
        <end position="392"/>
    </location>
</feature>
<feature type="compositionally biased region" description="Acidic residues" evidence="1">
    <location>
        <begin position="161"/>
        <end position="180"/>
    </location>
</feature>
<feature type="compositionally biased region" description="Acidic residues" evidence="1">
    <location>
        <begin position="231"/>
        <end position="244"/>
    </location>
</feature>
<feature type="compositionally biased region" description="Low complexity" evidence="1">
    <location>
        <begin position="218"/>
        <end position="230"/>
    </location>
</feature>
<reference evidence="2" key="1">
    <citation type="journal article" date="2023" name="Mol. Phylogenet. Evol.">
        <title>Genome-scale phylogeny and comparative genomics of the fungal order Sordariales.</title>
        <authorList>
            <person name="Hensen N."/>
            <person name="Bonometti L."/>
            <person name="Westerberg I."/>
            <person name="Brannstrom I.O."/>
            <person name="Guillou S."/>
            <person name="Cros-Aarteil S."/>
            <person name="Calhoun S."/>
            <person name="Haridas S."/>
            <person name="Kuo A."/>
            <person name="Mondo S."/>
            <person name="Pangilinan J."/>
            <person name="Riley R."/>
            <person name="LaButti K."/>
            <person name="Andreopoulos B."/>
            <person name="Lipzen A."/>
            <person name="Chen C."/>
            <person name="Yan M."/>
            <person name="Daum C."/>
            <person name="Ng V."/>
            <person name="Clum A."/>
            <person name="Steindorff A."/>
            <person name="Ohm R.A."/>
            <person name="Martin F."/>
            <person name="Silar P."/>
            <person name="Natvig D.O."/>
            <person name="Lalanne C."/>
            <person name="Gautier V."/>
            <person name="Ament-Velasquez S.L."/>
            <person name="Kruys A."/>
            <person name="Hutchinson M.I."/>
            <person name="Powell A.J."/>
            <person name="Barry K."/>
            <person name="Miller A.N."/>
            <person name="Grigoriev I.V."/>
            <person name="Debuchy R."/>
            <person name="Gladieux P."/>
            <person name="Hiltunen Thoren M."/>
            <person name="Johannesson H."/>
        </authorList>
    </citation>
    <scope>NUCLEOTIDE SEQUENCE</scope>
    <source>
        <strain evidence="2">SMH4131-1</strain>
    </source>
</reference>
<name>A0AAE0M5U5_9PEZI</name>
<reference evidence="2" key="2">
    <citation type="submission" date="2023-06" db="EMBL/GenBank/DDBJ databases">
        <authorList>
            <consortium name="Lawrence Berkeley National Laboratory"/>
            <person name="Haridas S."/>
            <person name="Hensen N."/>
            <person name="Bonometti L."/>
            <person name="Westerberg I."/>
            <person name="Brannstrom I.O."/>
            <person name="Guillou S."/>
            <person name="Cros-Aarteil S."/>
            <person name="Calhoun S."/>
            <person name="Kuo A."/>
            <person name="Mondo S."/>
            <person name="Pangilinan J."/>
            <person name="Riley R."/>
            <person name="Labutti K."/>
            <person name="Andreopoulos B."/>
            <person name="Lipzen A."/>
            <person name="Chen C."/>
            <person name="Yanf M."/>
            <person name="Daum C."/>
            <person name="Ng V."/>
            <person name="Clum A."/>
            <person name="Steindorff A."/>
            <person name="Ohm R."/>
            <person name="Martin F."/>
            <person name="Silar P."/>
            <person name="Natvig D."/>
            <person name="Lalanne C."/>
            <person name="Gautier V."/>
            <person name="Ament-Velasquez S.L."/>
            <person name="Kruys A."/>
            <person name="Hutchinson M.I."/>
            <person name="Powell A.J."/>
            <person name="Barry K."/>
            <person name="Miller A.N."/>
            <person name="Grigoriev I.V."/>
            <person name="Debuchy R."/>
            <person name="Gladieux P."/>
            <person name="Thoren M.H."/>
            <person name="Johannesson H."/>
        </authorList>
    </citation>
    <scope>NUCLEOTIDE SEQUENCE</scope>
    <source>
        <strain evidence="2">SMH4131-1</strain>
    </source>
</reference>
<dbReference type="Proteomes" id="UP001286456">
    <property type="component" value="Unassembled WGS sequence"/>
</dbReference>
<feature type="compositionally biased region" description="Acidic residues" evidence="1">
    <location>
        <begin position="90"/>
        <end position="105"/>
    </location>
</feature>
<feature type="compositionally biased region" description="Acidic residues" evidence="1">
    <location>
        <begin position="202"/>
        <end position="217"/>
    </location>
</feature>
<feature type="compositionally biased region" description="Basic and acidic residues" evidence="1">
    <location>
        <begin position="37"/>
        <end position="53"/>
    </location>
</feature>
<feature type="compositionally biased region" description="Low complexity" evidence="1">
    <location>
        <begin position="530"/>
        <end position="546"/>
    </location>
</feature>
<feature type="region of interest" description="Disordered" evidence="1">
    <location>
        <begin position="880"/>
        <end position="1037"/>
    </location>
</feature>
<dbReference type="AlphaFoldDB" id="A0AAE0M5U5"/>
<gene>
    <name evidence="2" type="ORF">B0T19DRAFT_243238</name>
</gene>
<keyword evidence="3" id="KW-1185">Reference proteome</keyword>
<feature type="region of interest" description="Disordered" evidence="1">
    <location>
        <begin position="575"/>
        <end position="631"/>
    </location>
</feature>
<feature type="compositionally biased region" description="Acidic residues" evidence="1">
    <location>
        <begin position="115"/>
        <end position="132"/>
    </location>
</feature>